<sequence>MPSWGKVRILDGDFIQSASATGKGTGPERDSSYVRVSGKDLTEEIILYDRTTTQIVTDLQTISSLVGCIKTWQKWMIIDRSGGLIKPEFIAELVEEELGDNIL</sequence>
<protein>
    <submittedName>
        <fullName evidence="1">Uncharacterized protein</fullName>
    </submittedName>
</protein>
<dbReference type="EMBL" id="JARKIE010000151">
    <property type="protein sequence ID" value="KAJ7675193.1"/>
    <property type="molecule type" value="Genomic_DNA"/>
</dbReference>
<reference evidence="1" key="1">
    <citation type="submission" date="2023-03" db="EMBL/GenBank/DDBJ databases">
        <title>Massive genome expansion in bonnet fungi (Mycena s.s.) driven by repeated elements and novel gene families across ecological guilds.</title>
        <authorList>
            <consortium name="Lawrence Berkeley National Laboratory"/>
            <person name="Harder C.B."/>
            <person name="Miyauchi S."/>
            <person name="Viragh M."/>
            <person name="Kuo A."/>
            <person name="Thoen E."/>
            <person name="Andreopoulos B."/>
            <person name="Lu D."/>
            <person name="Skrede I."/>
            <person name="Drula E."/>
            <person name="Henrissat B."/>
            <person name="Morin E."/>
            <person name="Kohler A."/>
            <person name="Barry K."/>
            <person name="LaButti K."/>
            <person name="Morin E."/>
            <person name="Salamov A."/>
            <person name="Lipzen A."/>
            <person name="Mereny Z."/>
            <person name="Hegedus B."/>
            <person name="Baldrian P."/>
            <person name="Stursova M."/>
            <person name="Weitz H."/>
            <person name="Taylor A."/>
            <person name="Grigoriev I.V."/>
            <person name="Nagy L.G."/>
            <person name="Martin F."/>
            <person name="Kauserud H."/>
        </authorList>
    </citation>
    <scope>NUCLEOTIDE SEQUENCE</scope>
    <source>
        <strain evidence="1">CBHHK067</strain>
    </source>
</reference>
<evidence type="ECO:0000313" key="2">
    <source>
        <dbReference type="Proteomes" id="UP001221757"/>
    </source>
</evidence>
<name>A0AAD7GBZ3_MYCRO</name>
<organism evidence="1 2">
    <name type="scientific">Mycena rosella</name>
    <name type="common">Pink bonnet</name>
    <name type="synonym">Agaricus rosellus</name>
    <dbReference type="NCBI Taxonomy" id="1033263"/>
    <lineage>
        <taxon>Eukaryota</taxon>
        <taxon>Fungi</taxon>
        <taxon>Dikarya</taxon>
        <taxon>Basidiomycota</taxon>
        <taxon>Agaricomycotina</taxon>
        <taxon>Agaricomycetes</taxon>
        <taxon>Agaricomycetidae</taxon>
        <taxon>Agaricales</taxon>
        <taxon>Marasmiineae</taxon>
        <taxon>Mycenaceae</taxon>
        <taxon>Mycena</taxon>
    </lineage>
</organism>
<evidence type="ECO:0000313" key="1">
    <source>
        <dbReference type="EMBL" id="KAJ7675193.1"/>
    </source>
</evidence>
<gene>
    <name evidence="1" type="ORF">B0H17DRAFT_1140394</name>
</gene>
<dbReference type="AlphaFoldDB" id="A0AAD7GBZ3"/>
<comment type="caution">
    <text evidence="1">The sequence shown here is derived from an EMBL/GenBank/DDBJ whole genome shotgun (WGS) entry which is preliminary data.</text>
</comment>
<keyword evidence="2" id="KW-1185">Reference proteome</keyword>
<accession>A0AAD7GBZ3</accession>
<proteinExistence type="predicted"/>
<dbReference type="Proteomes" id="UP001221757">
    <property type="component" value="Unassembled WGS sequence"/>
</dbReference>